<dbReference type="PANTHER" id="PTHR47723:SF19">
    <property type="entry name" value="POLYNUCLEOTIDYL TRANSFERASE, RIBONUCLEASE H-LIKE SUPERFAMILY PROTEIN"/>
    <property type="match status" value="1"/>
</dbReference>
<evidence type="ECO:0008006" key="5">
    <source>
        <dbReference type="Google" id="ProtNLM"/>
    </source>
</evidence>
<dbReference type="GO" id="GO:0003676">
    <property type="term" value="F:nucleic acid binding"/>
    <property type="evidence" value="ECO:0007669"/>
    <property type="project" value="InterPro"/>
</dbReference>
<feature type="non-terminal residue" evidence="3">
    <location>
        <position position="223"/>
    </location>
</feature>
<protein>
    <recommendedName>
        <fullName evidence="5">Reverse transcriptase zinc-binding domain-containing protein</fullName>
    </recommendedName>
</protein>
<dbReference type="AlphaFoldDB" id="A0A7J9LSW6"/>
<evidence type="ECO:0000259" key="2">
    <source>
        <dbReference type="Pfam" id="PF13966"/>
    </source>
</evidence>
<dbReference type="Proteomes" id="UP000593576">
    <property type="component" value="Unassembled WGS sequence"/>
</dbReference>
<evidence type="ECO:0000313" key="3">
    <source>
        <dbReference type="EMBL" id="MBA0861800.1"/>
    </source>
</evidence>
<evidence type="ECO:0000313" key="4">
    <source>
        <dbReference type="Proteomes" id="UP000593576"/>
    </source>
</evidence>
<dbReference type="Pfam" id="PF13966">
    <property type="entry name" value="zf-RVT"/>
    <property type="match status" value="1"/>
</dbReference>
<keyword evidence="4" id="KW-1185">Reference proteome</keyword>
<feature type="domain" description="RNase H type-1" evidence="1">
    <location>
        <begin position="110"/>
        <end position="196"/>
    </location>
</feature>
<evidence type="ECO:0000259" key="1">
    <source>
        <dbReference type="Pfam" id="PF13456"/>
    </source>
</evidence>
<dbReference type="InterPro" id="IPR053151">
    <property type="entry name" value="RNase_H-like"/>
</dbReference>
<dbReference type="GO" id="GO:0004523">
    <property type="term" value="F:RNA-DNA hybrid ribonuclease activity"/>
    <property type="evidence" value="ECO:0007669"/>
    <property type="project" value="InterPro"/>
</dbReference>
<dbReference type="Gene3D" id="3.30.420.10">
    <property type="entry name" value="Ribonuclease H-like superfamily/Ribonuclease H"/>
    <property type="match status" value="1"/>
</dbReference>
<dbReference type="InterPro" id="IPR002156">
    <property type="entry name" value="RNaseH_domain"/>
</dbReference>
<feature type="non-terminal residue" evidence="3">
    <location>
        <position position="1"/>
    </location>
</feature>
<reference evidence="3 4" key="1">
    <citation type="journal article" date="2019" name="Genome Biol. Evol.">
        <title>Insights into the evolution of the New World diploid cottons (Gossypium, subgenus Houzingenia) based on genome sequencing.</title>
        <authorList>
            <person name="Grover C.E."/>
            <person name="Arick M.A. 2nd"/>
            <person name="Thrash A."/>
            <person name="Conover J.L."/>
            <person name="Sanders W.S."/>
            <person name="Peterson D.G."/>
            <person name="Frelichowski J.E."/>
            <person name="Scheffler J.A."/>
            <person name="Scheffler B.E."/>
            <person name="Wendel J.F."/>
        </authorList>
    </citation>
    <scope>NUCLEOTIDE SEQUENCE [LARGE SCALE GENOMIC DNA]</scope>
    <source>
        <strain evidence="3">1</strain>
        <tissue evidence="3">Leaf</tissue>
    </source>
</reference>
<feature type="domain" description="Reverse transcriptase zinc-binding" evidence="2">
    <location>
        <begin position="11"/>
        <end position="82"/>
    </location>
</feature>
<gene>
    <name evidence="3" type="ORF">Goshw_001000</name>
</gene>
<dbReference type="Pfam" id="PF13456">
    <property type="entry name" value="RVT_3"/>
    <property type="match status" value="1"/>
</dbReference>
<accession>A0A7J9LSW6</accession>
<organism evidence="3 4">
    <name type="scientific">Gossypium schwendimanii</name>
    <name type="common">Cotton</name>
    <dbReference type="NCBI Taxonomy" id="34291"/>
    <lineage>
        <taxon>Eukaryota</taxon>
        <taxon>Viridiplantae</taxon>
        <taxon>Streptophyta</taxon>
        <taxon>Embryophyta</taxon>
        <taxon>Tracheophyta</taxon>
        <taxon>Spermatophyta</taxon>
        <taxon>Magnoliopsida</taxon>
        <taxon>eudicotyledons</taxon>
        <taxon>Gunneridae</taxon>
        <taxon>Pentapetalae</taxon>
        <taxon>rosids</taxon>
        <taxon>malvids</taxon>
        <taxon>Malvales</taxon>
        <taxon>Malvaceae</taxon>
        <taxon>Malvoideae</taxon>
        <taxon>Gossypium</taxon>
    </lineage>
</organism>
<dbReference type="OrthoDB" id="1744872at2759"/>
<dbReference type="InterPro" id="IPR044730">
    <property type="entry name" value="RNase_H-like_dom_plant"/>
</dbReference>
<dbReference type="InterPro" id="IPR036397">
    <property type="entry name" value="RNaseH_sf"/>
</dbReference>
<name>A0A7J9LSW6_GOSSC</name>
<dbReference type="EMBL" id="JABFAF010000008">
    <property type="protein sequence ID" value="MBA0861800.1"/>
    <property type="molecule type" value="Genomic_DNA"/>
</dbReference>
<proteinExistence type="predicted"/>
<comment type="caution">
    <text evidence="3">The sequence shown here is derived from an EMBL/GenBank/DDBJ whole genome shotgun (WGS) entry which is preliminary data.</text>
</comment>
<sequence>AYWSLKEESWNPRDPFWKRSWKYQGLQRVKFFLWLASKQKLLTNVECVRRGIGQNSTCSVCGKEPEDTIHVLRDCSAAKEIWKHIIPDYQLFRRYTLPSWELDFGVSRYLGRCSVFEVELWGILDRFLVLLNRGFRRVIVQFDNLEVVKVLQDEAIMDSRMTLLRRIQQIMRIGGQWRIRYIPRENNLVVDYLAKLSLTRSGLQIFDDVPNEVLKILQQDKAS</sequence>
<dbReference type="PANTHER" id="PTHR47723">
    <property type="entry name" value="OS05G0353850 PROTEIN"/>
    <property type="match status" value="1"/>
</dbReference>
<dbReference type="CDD" id="cd06222">
    <property type="entry name" value="RNase_H_like"/>
    <property type="match status" value="1"/>
</dbReference>
<dbReference type="InterPro" id="IPR026960">
    <property type="entry name" value="RVT-Znf"/>
</dbReference>